<feature type="domain" description="ASPIC/UnbV" evidence="3">
    <location>
        <begin position="570"/>
        <end position="634"/>
    </location>
</feature>
<dbReference type="PANTHER" id="PTHR16026:SF0">
    <property type="entry name" value="CARTILAGE ACIDIC PROTEIN 1"/>
    <property type="match status" value="1"/>
</dbReference>
<reference evidence="4 5" key="1">
    <citation type="submission" date="2018-01" db="EMBL/GenBank/DDBJ databases">
        <title>Genome sequence of a Cantenovulum-like bacteria.</title>
        <authorList>
            <person name="Tan W.R."/>
            <person name="Lau N.-S."/>
            <person name="Go F."/>
            <person name="Amirul A.-A.A."/>
        </authorList>
    </citation>
    <scope>NUCLEOTIDE SEQUENCE [LARGE SCALE GENOMIC DNA]</scope>
    <source>
        <strain evidence="4 5">CCB-QB4</strain>
    </source>
</reference>
<evidence type="ECO:0000313" key="5">
    <source>
        <dbReference type="Proteomes" id="UP000244441"/>
    </source>
</evidence>
<feature type="chain" id="PRO_5015614889" evidence="2">
    <location>
        <begin position="26"/>
        <end position="642"/>
    </location>
</feature>
<dbReference type="Pfam" id="PF13517">
    <property type="entry name" value="FG-GAP_3"/>
    <property type="match status" value="2"/>
</dbReference>
<evidence type="ECO:0000313" key="4">
    <source>
        <dbReference type="EMBL" id="AWB65295.1"/>
    </source>
</evidence>
<accession>A0A2S0VM61</accession>
<dbReference type="PANTHER" id="PTHR16026">
    <property type="entry name" value="CARTILAGE ACIDIC PROTEIN 1"/>
    <property type="match status" value="1"/>
</dbReference>
<feature type="signal peptide" evidence="2">
    <location>
        <begin position="1"/>
        <end position="25"/>
    </location>
</feature>
<gene>
    <name evidence="4" type="ORF">C2869_02025</name>
</gene>
<evidence type="ECO:0000256" key="2">
    <source>
        <dbReference type="SAM" id="SignalP"/>
    </source>
</evidence>
<sequence length="642" mass="72000">MTKLINTGFGCQFLAFSLMPCLALASNSNPSSIVFIDVSKEVGLVTAPSWKYGGPAVADINNDGIYDFVLTNHNQTPIRLFMANQDFSYQLQPRIKPRSDVHGIALGDYDLDGDHDLLISVGGGSGLKPEPQRLYRNDNQQFIDITELIGLSKMGARGRTVRWIDVDNDGDLDFLQLNAQPRMTENIPRNILFENVNGKQFIYRPSAAFESIPAERLLISDVDQDGYLDLFTFSPAGELSIWQSGPQFNFTNVTDKLISKQVDLSQVMAVAHFDYDNDGDYDYYLARGQTYFQIANNSVEFDQGSGRLDIRDEGNISHDGITFYADKDIHLQSFKRRKRGNKLKIMPLYIGKNQLMLPPPQEPLLITSQQAAGFALDRSQTGWYLGYLGSKKWRLEWNLTGNYAWDIRASVSGVRRIETDWQPNNPHLPDILLKNDNGKLVDMSHQLPIATVHNNWGVAPGDFDNDGFSDLIVYRFGKLTKRVHDLILRNDGQGAFSLAENNGATTEIGQNSHGDMGSVFDYNLDGKVDILSGDDDSGRWHLYKNISQTKNHYGLIHVGYSHTGIDPMSATIEVKLGDKKRFYLVGSTSATHSQSLLNIAHFGLGRQTVIEQVIVTWRDGSREEKSQLPANARYIFGRLLPK</sequence>
<dbReference type="EMBL" id="CP026604">
    <property type="protein sequence ID" value="AWB65295.1"/>
    <property type="molecule type" value="Genomic_DNA"/>
</dbReference>
<organism evidence="4 5">
    <name type="scientific">Saccharobesus litoralis</name>
    <dbReference type="NCBI Taxonomy" id="2172099"/>
    <lineage>
        <taxon>Bacteria</taxon>
        <taxon>Pseudomonadati</taxon>
        <taxon>Pseudomonadota</taxon>
        <taxon>Gammaproteobacteria</taxon>
        <taxon>Alteromonadales</taxon>
        <taxon>Alteromonadaceae</taxon>
        <taxon>Saccharobesus</taxon>
    </lineage>
</organism>
<dbReference type="Gene3D" id="2.130.10.130">
    <property type="entry name" value="Integrin alpha, N-terminal"/>
    <property type="match status" value="1"/>
</dbReference>
<keyword evidence="1 2" id="KW-0732">Signal</keyword>
<dbReference type="Pfam" id="PF07593">
    <property type="entry name" value="UnbV_ASPIC"/>
    <property type="match status" value="1"/>
</dbReference>
<dbReference type="KEGG" id="cate:C2869_02025"/>
<keyword evidence="5" id="KW-1185">Reference proteome</keyword>
<dbReference type="InterPro" id="IPR027039">
    <property type="entry name" value="Crtac1"/>
</dbReference>
<dbReference type="AlphaFoldDB" id="A0A2S0VM61"/>
<protein>
    <submittedName>
        <fullName evidence="4">RNA-binding protein</fullName>
    </submittedName>
</protein>
<dbReference type="RefSeq" id="WP_108601372.1">
    <property type="nucleotide sequence ID" value="NZ_CP026604.1"/>
</dbReference>
<dbReference type="Proteomes" id="UP000244441">
    <property type="component" value="Chromosome"/>
</dbReference>
<dbReference type="InterPro" id="IPR013517">
    <property type="entry name" value="FG-GAP"/>
</dbReference>
<dbReference type="InterPro" id="IPR028994">
    <property type="entry name" value="Integrin_alpha_N"/>
</dbReference>
<dbReference type="SUPFAM" id="SSF69318">
    <property type="entry name" value="Integrin alpha N-terminal domain"/>
    <property type="match status" value="2"/>
</dbReference>
<evidence type="ECO:0000256" key="1">
    <source>
        <dbReference type="ARBA" id="ARBA00022729"/>
    </source>
</evidence>
<evidence type="ECO:0000259" key="3">
    <source>
        <dbReference type="Pfam" id="PF07593"/>
    </source>
</evidence>
<proteinExistence type="predicted"/>
<name>A0A2S0VM61_9ALTE</name>
<dbReference type="InterPro" id="IPR011519">
    <property type="entry name" value="UnbV_ASPIC"/>
</dbReference>
<dbReference type="OrthoDB" id="100785at2"/>